<organism evidence="1 2">
    <name type="scientific">Flavobacterium endoglycinae</name>
    <dbReference type="NCBI Taxonomy" id="2816357"/>
    <lineage>
        <taxon>Bacteria</taxon>
        <taxon>Pseudomonadati</taxon>
        <taxon>Bacteroidota</taxon>
        <taxon>Flavobacteriia</taxon>
        <taxon>Flavobacteriales</taxon>
        <taxon>Flavobacteriaceae</taxon>
        <taxon>Flavobacterium</taxon>
    </lineage>
</organism>
<sequence length="62" mass="6556">MKIQKMSLATAQGKLSRKEMKTIMAGSGVYDENKKGCGACSSAYDCGSGCNACDGRSCFTFK</sequence>
<dbReference type="Proteomes" id="UP000663440">
    <property type="component" value="Chromosome"/>
</dbReference>
<evidence type="ECO:0000313" key="1">
    <source>
        <dbReference type="EMBL" id="QSW91035.1"/>
    </source>
</evidence>
<accession>A0ABX7QIX4</accession>
<gene>
    <name evidence="1" type="ORF">J0383_09565</name>
</gene>
<name>A0ABX7QIX4_9FLAO</name>
<dbReference type="RefSeq" id="WP_207298170.1">
    <property type="nucleotide sequence ID" value="NZ_CP071448.1"/>
</dbReference>
<protein>
    <recommendedName>
        <fullName evidence="3">Bacteriocin</fullName>
    </recommendedName>
</protein>
<reference evidence="1 2" key="1">
    <citation type="submission" date="2021-03" db="EMBL/GenBank/DDBJ databases">
        <title>Flavobacterium kribbensis sp. nov, an endophytic bacteria, isolated from soybean.</title>
        <authorList>
            <person name="Lee J."/>
            <person name="Seo J."/>
        </authorList>
    </citation>
    <scope>NUCLEOTIDE SEQUENCE [LARGE SCALE GENOMIC DNA]</scope>
    <source>
        <strain evidence="1 2">BB8</strain>
    </source>
</reference>
<evidence type="ECO:0000313" key="2">
    <source>
        <dbReference type="Proteomes" id="UP000663440"/>
    </source>
</evidence>
<keyword evidence="2" id="KW-1185">Reference proteome</keyword>
<dbReference type="EMBL" id="CP071448">
    <property type="protein sequence ID" value="QSW91035.1"/>
    <property type="molecule type" value="Genomic_DNA"/>
</dbReference>
<proteinExistence type="predicted"/>
<evidence type="ECO:0008006" key="3">
    <source>
        <dbReference type="Google" id="ProtNLM"/>
    </source>
</evidence>